<dbReference type="AlphaFoldDB" id="A0A081D6X3"/>
<proteinExistence type="predicted"/>
<reference evidence="1 2" key="1">
    <citation type="journal article" date="2014" name="Genome Announc.">
        <title>Draft Genome Sequences of Marine Flavobacterium Nonlabens Strains NR17, NR24, NR27, NR32, NR33, and Ara13.</title>
        <authorList>
            <person name="Nakanishi M."/>
            <person name="Meirelles P."/>
            <person name="Suzuki R."/>
            <person name="Takatani N."/>
            <person name="Mino S."/>
            <person name="Suda W."/>
            <person name="Oshima K."/>
            <person name="Hattori M."/>
            <person name="Ohkuma M."/>
            <person name="Hosokawa M."/>
            <person name="Miyashita K."/>
            <person name="Thompson F.L."/>
            <person name="Niwa A."/>
            <person name="Sawabe T."/>
            <person name="Sawabe T."/>
        </authorList>
    </citation>
    <scope>NUCLEOTIDE SEQUENCE [LARGE SCALE GENOMIC DNA]</scope>
    <source>
        <strain evidence="2">JCM19296</strain>
    </source>
</reference>
<gene>
    <name evidence="1" type="ORF">JCM19296_247</name>
</gene>
<sequence length="202" mass="22614">MKHAVKIKTRYYLTFLIILAVQFSSCQVIMDLETFAIYADDQEISIPDDVTYIKDVNNSLAPYLGTFIGVHNGNTITFTITKITGPFADIVADQLNIKYKIEDVNGNVLVQTFNFPDNSHDISGIYLDSQGQYIAYYHGFDATGFDECGQSGTFSLHINPLSFNQMKVYLANSTDILLQDDCPNGETPHVFPANVLFTLTRI</sequence>
<dbReference type="Proteomes" id="UP000028980">
    <property type="component" value="Unassembled WGS sequence"/>
</dbReference>
<accession>A0A081D6X3</accession>
<name>A0A081D6X3_NONUL</name>
<comment type="caution">
    <text evidence="1">The sequence shown here is derived from an EMBL/GenBank/DDBJ whole genome shotgun (WGS) entry which is preliminary data.</text>
</comment>
<protein>
    <submittedName>
        <fullName evidence="1">Uncharacterized protein</fullName>
    </submittedName>
</protein>
<evidence type="ECO:0000313" key="2">
    <source>
        <dbReference type="Proteomes" id="UP000028980"/>
    </source>
</evidence>
<evidence type="ECO:0000313" key="1">
    <source>
        <dbReference type="EMBL" id="GAK74669.1"/>
    </source>
</evidence>
<dbReference type="EMBL" id="BBLG01000001">
    <property type="protein sequence ID" value="GAK74669.1"/>
    <property type="molecule type" value="Genomic_DNA"/>
</dbReference>
<organism evidence="1 2">
    <name type="scientific">Nonlabens ulvanivorans</name>
    <name type="common">Persicivirga ulvanivorans</name>
    <dbReference type="NCBI Taxonomy" id="906888"/>
    <lineage>
        <taxon>Bacteria</taxon>
        <taxon>Pseudomonadati</taxon>
        <taxon>Bacteroidota</taxon>
        <taxon>Flavobacteriia</taxon>
        <taxon>Flavobacteriales</taxon>
        <taxon>Flavobacteriaceae</taxon>
        <taxon>Nonlabens</taxon>
    </lineage>
</organism>